<feature type="transmembrane region" description="Helical" evidence="1">
    <location>
        <begin position="156"/>
        <end position="178"/>
    </location>
</feature>
<comment type="caution">
    <text evidence="2">The sequence shown here is derived from an EMBL/GenBank/DDBJ whole genome shotgun (WGS) entry which is preliminary data.</text>
</comment>
<dbReference type="EMBL" id="BNJF01000003">
    <property type="protein sequence ID" value="GHO47855.1"/>
    <property type="molecule type" value="Genomic_DNA"/>
</dbReference>
<protein>
    <recommendedName>
        <fullName evidence="4">DUF2182 domain-containing protein</fullName>
    </recommendedName>
</protein>
<gene>
    <name evidence="2" type="ORF">KSX_60180</name>
</gene>
<sequence>MGMSLSAFLPYWSLMMAAMMLPALSPVLSVQLEALAERGYNFATLIVRLGGFLLGYLLLWSLSALPVYLLSLLGEMLAHSAPALGVLVGVALLVLVGLYQLAPLAGRFLRHCNPTLFQEPQHDFSLGCPVELSRGRSVIKGGFRHGLHCMGACGPLMLVMVVVGLMNLPWMLLLTLLIFLEKTWDQGQRLALAVGPALLLFALLAACYPTLMPGFSF</sequence>
<feature type="transmembrane region" description="Helical" evidence="1">
    <location>
        <begin position="46"/>
        <end position="69"/>
    </location>
</feature>
<reference evidence="2" key="1">
    <citation type="submission" date="2020-10" db="EMBL/GenBank/DDBJ databases">
        <title>Taxonomic study of unclassified bacteria belonging to the class Ktedonobacteria.</title>
        <authorList>
            <person name="Yabe S."/>
            <person name="Wang C.M."/>
            <person name="Zheng Y."/>
            <person name="Sakai Y."/>
            <person name="Cavaletti L."/>
            <person name="Monciardini P."/>
            <person name="Donadio S."/>
        </authorList>
    </citation>
    <scope>NUCLEOTIDE SEQUENCE</scope>
    <source>
        <strain evidence="2">SOSP1-1</strain>
    </source>
</reference>
<keyword evidence="1" id="KW-1133">Transmembrane helix</keyword>
<accession>A0A8J3MWR4</accession>
<dbReference type="Proteomes" id="UP000612362">
    <property type="component" value="Unassembled WGS sequence"/>
</dbReference>
<evidence type="ECO:0000256" key="1">
    <source>
        <dbReference type="SAM" id="Phobius"/>
    </source>
</evidence>
<evidence type="ECO:0000313" key="3">
    <source>
        <dbReference type="Proteomes" id="UP000612362"/>
    </source>
</evidence>
<keyword evidence="3" id="KW-1185">Reference proteome</keyword>
<dbReference type="AlphaFoldDB" id="A0A8J3MWR4"/>
<keyword evidence="1" id="KW-0472">Membrane</keyword>
<keyword evidence="1" id="KW-0812">Transmembrane</keyword>
<feature type="transmembrane region" description="Helical" evidence="1">
    <location>
        <begin position="190"/>
        <end position="211"/>
    </location>
</feature>
<name>A0A8J3MWR4_9CHLR</name>
<dbReference type="InterPro" id="IPR018688">
    <property type="entry name" value="PpoB2-like"/>
</dbReference>
<dbReference type="Pfam" id="PF09948">
    <property type="entry name" value="PpoB2"/>
    <property type="match status" value="1"/>
</dbReference>
<evidence type="ECO:0008006" key="4">
    <source>
        <dbReference type="Google" id="ProtNLM"/>
    </source>
</evidence>
<feature type="transmembrane region" description="Helical" evidence="1">
    <location>
        <begin position="81"/>
        <end position="101"/>
    </location>
</feature>
<evidence type="ECO:0000313" key="2">
    <source>
        <dbReference type="EMBL" id="GHO47855.1"/>
    </source>
</evidence>
<proteinExistence type="predicted"/>
<organism evidence="2 3">
    <name type="scientific">Ktedonospora formicarum</name>
    <dbReference type="NCBI Taxonomy" id="2778364"/>
    <lineage>
        <taxon>Bacteria</taxon>
        <taxon>Bacillati</taxon>
        <taxon>Chloroflexota</taxon>
        <taxon>Ktedonobacteria</taxon>
        <taxon>Ktedonobacterales</taxon>
        <taxon>Ktedonobacteraceae</taxon>
        <taxon>Ktedonospora</taxon>
    </lineage>
</organism>